<dbReference type="GeneID" id="62208976"/>
<comment type="caution">
    <text evidence="2">The sequence shown here is derived from an EMBL/GenBank/DDBJ whole genome shotgun (WGS) entry which is preliminary data.</text>
</comment>
<protein>
    <submittedName>
        <fullName evidence="2">Uncharacterized protein</fullName>
    </submittedName>
</protein>
<proteinExistence type="predicted"/>
<feature type="compositionally biased region" description="Polar residues" evidence="1">
    <location>
        <begin position="44"/>
        <end position="53"/>
    </location>
</feature>
<sequence length="269" mass="30504">MTSTVAPQLRRSKRKQAEQAAKPVADTINDDAPPPRKRARKVVASTTEPSTIKSVDEKVNEPDTDNIPAQPRQHNYTLPAFLALPRELRGEIYKHILNSDRSSKLESGSRNIVTRCGLVGVNNQISAEFLDAVLFHAPVITTVVRNHNFAPVVTFLNRLSQAQLKRLSNYPVSQAAGADDDDVRAKRKIRIILSYSAGAKDSRAHLNRWLDRFDDPDKRGKEIEFEYGNDGTYRNGGGKQRPRLREKASKRWNEEAKKILMNAGRRRWW</sequence>
<dbReference type="AlphaFoldDB" id="A0A8H7AY39"/>
<dbReference type="Proteomes" id="UP000596902">
    <property type="component" value="Unassembled WGS sequence"/>
</dbReference>
<reference evidence="2" key="2">
    <citation type="submission" date="2020-08" db="EMBL/GenBank/DDBJ databases">
        <title>Draft Genome Sequence of Cumin Blight Pathogen Alternaria burnsii.</title>
        <authorList>
            <person name="Feng Z."/>
        </authorList>
    </citation>
    <scope>NUCLEOTIDE SEQUENCE</scope>
    <source>
        <strain evidence="2">CBS107.38</strain>
    </source>
</reference>
<dbReference type="EMBL" id="JAAABM010000024">
    <property type="protein sequence ID" value="KAF7671190.1"/>
    <property type="molecule type" value="Genomic_DNA"/>
</dbReference>
<evidence type="ECO:0000256" key="1">
    <source>
        <dbReference type="SAM" id="MobiDB-lite"/>
    </source>
</evidence>
<organism evidence="2 3">
    <name type="scientific">Alternaria burnsii</name>
    <dbReference type="NCBI Taxonomy" id="1187904"/>
    <lineage>
        <taxon>Eukaryota</taxon>
        <taxon>Fungi</taxon>
        <taxon>Dikarya</taxon>
        <taxon>Ascomycota</taxon>
        <taxon>Pezizomycotina</taxon>
        <taxon>Dothideomycetes</taxon>
        <taxon>Pleosporomycetidae</taxon>
        <taxon>Pleosporales</taxon>
        <taxon>Pleosporineae</taxon>
        <taxon>Pleosporaceae</taxon>
        <taxon>Alternaria</taxon>
        <taxon>Alternaria sect. Alternaria</taxon>
    </lineage>
</organism>
<keyword evidence="3" id="KW-1185">Reference proteome</keyword>
<gene>
    <name evidence="2" type="ORF">GT037_010751</name>
</gene>
<evidence type="ECO:0000313" key="2">
    <source>
        <dbReference type="EMBL" id="KAF7671190.1"/>
    </source>
</evidence>
<reference evidence="2" key="1">
    <citation type="submission" date="2020-01" db="EMBL/GenBank/DDBJ databases">
        <authorList>
            <person name="Feng Z.H.Z."/>
        </authorList>
    </citation>
    <scope>NUCLEOTIDE SEQUENCE</scope>
    <source>
        <strain evidence="2">CBS107.38</strain>
    </source>
</reference>
<dbReference type="RefSeq" id="XP_038781568.1">
    <property type="nucleotide sequence ID" value="XM_038935798.1"/>
</dbReference>
<accession>A0A8H7AY39</accession>
<evidence type="ECO:0000313" key="3">
    <source>
        <dbReference type="Proteomes" id="UP000596902"/>
    </source>
</evidence>
<feature type="region of interest" description="Disordered" evidence="1">
    <location>
        <begin position="1"/>
        <end position="72"/>
    </location>
</feature>
<name>A0A8H7AY39_9PLEO</name>